<dbReference type="PROSITE" id="PS50188">
    <property type="entry name" value="B302_SPRY"/>
    <property type="match status" value="1"/>
</dbReference>
<organism evidence="8 9">
    <name type="scientific">Cyprinus carpio</name>
    <name type="common">Common carp</name>
    <dbReference type="NCBI Taxonomy" id="7962"/>
    <lineage>
        <taxon>Eukaryota</taxon>
        <taxon>Metazoa</taxon>
        <taxon>Chordata</taxon>
        <taxon>Craniata</taxon>
        <taxon>Vertebrata</taxon>
        <taxon>Euteleostomi</taxon>
        <taxon>Actinopterygii</taxon>
        <taxon>Neopterygii</taxon>
        <taxon>Teleostei</taxon>
        <taxon>Ostariophysi</taxon>
        <taxon>Cypriniformes</taxon>
        <taxon>Cyprinidae</taxon>
        <taxon>Cyprininae</taxon>
        <taxon>Cyprinus</taxon>
    </lineage>
</organism>
<dbReference type="InterPro" id="IPR051051">
    <property type="entry name" value="E3_ubiq-ligase_TRIM/RNF"/>
</dbReference>
<dbReference type="InterPro" id="IPR001870">
    <property type="entry name" value="B30.2/SPRY"/>
</dbReference>
<dbReference type="CDD" id="cd16040">
    <property type="entry name" value="SPRY_PRY_SNTX"/>
    <property type="match status" value="1"/>
</dbReference>
<proteinExistence type="predicted"/>
<feature type="coiled-coil region" evidence="5">
    <location>
        <begin position="140"/>
        <end position="181"/>
    </location>
</feature>
<evidence type="ECO:0000313" key="9">
    <source>
        <dbReference type="Proteomes" id="UP000694427"/>
    </source>
</evidence>
<dbReference type="SUPFAM" id="SSF57845">
    <property type="entry name" value="B-box zinc-binding domain"/>
    <property type="match status" value="1"/>
</dbReference>
<keyword evidence="3" id="KW-0862">Zinc</keyword>
<dbReference type="GO" id="GO:0005737">
    <property type="term" value="C:cytoplasm"/>
    <property type="evidence" value="ECO:0007669"/>
    <property type="project" value="UniProtKB-ARBA"/>
</dbReference>
<evidence type="ECO:0000259" key="6">
    <source>
        <dbReference type="PROSITE" id="PS50119"/>
    </source>
</evidence>
<evidence type="ECO:0000313" key="8">
    <source>
        <dbReference type="Ensembl" id="ENSCCRP00010089465.1"/>
    </source>
</evidence>
<dbReference type="Ensembl" id="ENSCCRT00010099192.1">
    <property type="protein sequence ID" value="ENSCCRP00010089465.1"/>
    <property type="gene ID" value="ENSCCRG00010039103.1"/>
</dbReference>
<evidence type="ECO:0000256" key="5">
    <source>
        <dbReference type="SAM" id="Coils"/>
    </source>
</evidence>
<dbReference type="SUPFAM" id="SSF49899">
    <property type="entry name" value="Concanavalin A-like lectins/glucanases"/>
    <property type="match status" value="1"/>
</dbReference>
<dbReference type="InterPro" id="IPR043136">
    <property type="entry name" value="B30.2/SPRY_sf"/>
</dbReference>
<dbReference type="InterPro" id="IPR058030">
    <property type="entry name" value="TRIM8/14/16/25/29/45/65_CC"/>
</dbReference>
<dbReference type="Proteomes" id="UP000694427">
    <property type="component" value="Unplaced"/>
</dbReference>
<evidence type="ECO:0000256" key="2">
    <source>
        <dbReference type="ARBA" id="ARBA00022771"/>
    </source>
</evidence>
<dbReference type="CDD" id="cd19802">
    <property type="entry name" value="Bbox1_TRIM8-like"/>
    <property type="match status" value="1"/>
</dbReference>
<dbReference type="Gene3D" id="4.10.830.40">
    <property type="match status" value="1"/>
</dbReference>
<dbReference type="SMART" id="SM00589">
    <property type="entry name" value="PRY"/>
    <property type="match status" value="1"/>
</dbReference>
<feature type="domain" description="B box-type" evidence="6">
    <location>
        <begin position="92"/>
        <end position="132"/>
    </location>
</feature>
<dbReference type="SMART" id="SM00449">
    <property type="entry name" value="SPRY"/>
    <property type="match status" value="1"/>
</dbReference>
<dbReference type="Gene3D" id="2.60.120.920">
    <property type="match status" value="1"/>
</dbReference>
<dbReference type="PANTHER" id="PTHR25465:SF5">
    <property type="entry name" value="E3 UBIQUITIN_ISG15 LIGASE TRIM25-RELATED"/>
    <property type="match status" value="1"/>
</dbReference>
<evidence type="ECO:0000259" key="7">
    <source>
        <dbReference type="PROSITE" id="PS50188"/>
    </source>
</evidence>
<dbReference type="SMART" id="SM00336">
    <property type="entry name" value="BBOX"/>
    <property type="match status" value="1"/>
</dbReference>
<name>A0A8C1NDV6_CYPCA</name>
<dbReference type="Pfam" id="PF00622">
    <property type="entry name" value="SPRY"/>
    <property type="match status" value="1"/>
</dbReference>
<dbReference type="AlphaFoldDB" id="A0A8C1NDV6"/>
<accession>A0A8C1NDV6</accession>
<dbReference type="Pfam" id="PF25600">
    <property type="entry name" value="TRIM_CC"/>
    <property type="match status" value="1"/>
</dbReference>
<keyword evidence="1" id="KW-0479">Metal-binding</keyword>
<dbReference type="InterPro" id="IPR006574">
    <property type="entry name" value="PRY"/>
</dbReference>
<keyword evidence="5" id="KW-0175">Coiled coil</keyword>
<dbReference type="CDD" id="cd19769">
    <property type="entry name" value="Bbox2_TRIM16-like"/>
    <property type="match status" value="1"/>
</dbReference>
<dbReference type="InterPro" id="IPR003879">
    <property type="entry name" value="Butyrophylin_SPRY"/>
</dbReference>
<dbReference type="GO" id="GO:0008270">
    <property type="term" value="F:zinc ion binding"/>
    <property type="evidence" value="ECO:0007669"/>
    <property type="project" value="UniProtKB-KW"/>
</dbReference>
<dbReference type="Pfam" id="PF13765">
    <property type="entry name" value="PRY"/>
    <property type="match status" value="1"/>
</dbReference>
<evidence type="ECO:0008006" key="10">
    <source>
        <dbReference type="Google" id="ProtNLM"/>
    </source>
</evidence>
<dbReference type="InterPro" id="IPR000315">
    <property type="entry name" value="Znf_B-box"/>
</dbReference>
<feature type="domain" description="B30.2/SPRY" evidence="7">
    <location>
        <begin position="307"/>
        <end position="497"/>
    </location>
</feature>
<evidence type="ECO:0000256" key="4">
    <source>
        <dbReference type="PROSITE-ProRule" id="PRU00024"/>
    </source>
</evidence>
<reference evidence="8" key="2">
    <citation type="submission" date="2025-09" db="UniProtKB">
        <authorList>
            <consortium name="Ensembl"/>
        </authorList>
    </citation>
    <scope>IDENTIFICATION</scope>
</reference>
<keyword evidence="9" id="KW-1185">Reference proteome</keyword>
<dbReference type="Gene3D" id="3.30.160.60">
    <property type="entry name" value="Classic Zinc Finger"/>
    <property type="match status" value="1"/>
</dbReference>
<dbReference type="InterPro" id="IPR003877">
    <property type="entry name" value="SPRY_dom"/>
</dbReference>
<dbReference type="Pfam" id="PF00643">
    <property type="entry name" value="zf-B_box"/>
    <property type="match status" value="1"/>
</dbReference>
<keyword evidence="2 4" id="KW-0863">Zinc-finger</keyword>
<dbReference type="PROSITE" id="PS50119">
    <property type="entry name" value="ZF_BBOX"/>
    <property type="match status" value="1"/>
</dbReference>
<sequence length="497" mass="57488">MFSPKSVPRSSVRVDDLLERMKKVKLPSSNHPSDQTYAGPGEVQCDECTGRKHKAVKSCLMCLASFCESHLIAHTTMPYLKRHKLIEASPDLQENICSQHDKLNEFYCLTDQKCICALCVLNEHKEHDTAEVETERMGKQTEIAEKRREVKQRIKEKQKELDELKQSLDTLKCSAQAALEENEKIFTQLIHTIEKTCSEVAELIRAQEKMECSRVALLHEQLEQEIAELHRRDTELQKLLNTDNNVLFLRHFQSLSSLSASVNSPSLTVSQHIKSDLVRKSLSDLKLELQKFDKEEYKIISNLTNFQLRFPFEPVNSEDFLGYYHKFTLDISTAHDELRISENNREAMCRETIRPYIQHPNRFDFWPQVLCKESITGRCYWEVEWEKGIWGVYIAVSYIGVGRKGQDRVHWFGHNSQSWSLECSPTPCIWHDNNKTEIAGPLSSKIGVYVDYKAGTLSFYDISDKMTLLHRVQTTFTQPLHPGFWFSMSSSVTLCDL</sequence>
<dbReference type="PRINTS" id="PR01407">
    <property type="entry name" value="BUTYPHLNCDUF"/>
</dbReference>
<evidence type="ECO:0000256" key="3">
    <source>
        <dbReference type="ARBA" id="ARBA00022833"/>
    </source>
</evidence>
<feature type="coiled-coil region" evidence="5">
    <location>
        <begin position="212"/>
        <end position="239"/>
    </location>
</feature>
<protein>
    <recommendedName>
        <fullName evidence="10">Tripartite motif-containing protein 16-like</fullName>
    </recommendedName>
</protein>
<dbReference type="OMA" id="ENICPIH"/>
<evidence type="ECO:0000256" key="1">
    <source>
        <dbReference type="ARBA" id="ARBA00022723"/>
    </source>
</evidence>
<dbReference type="InterPro" id="IPR013320">
    <property type="entry name" value="ConA-like_dom_sf"/>
</dbReference>
<reference evidence="8" key="1">
    <citation type="submission" date="2025-08" db="UniProtKB">
        <authorList>
            <consortium name="Ensembl"/>
        </authorList>
    </citation>
    <scope>IDENTIFICATION</scope>
</reference>
<dbReference type="PANTHER" id="PTHR25465">
    <property type="entry name" value="B-BOX DOMAIN CONTAINING"/>
    <property type="match status" value="1"/>
</dbReference>